<protein>
    <submittedName>
        <fullName evidence="1">Uncharacterized protein</fullName>
    </submittedName>
</protein>
<dbReference type="PATRIC" id="fig|1398.22.peg.3458"/>
<name>A0A133KCG6_HEYCO</name>
<dbReference type="EMBL" id="LRPN01000177">
    <property type="protein sequence ID" value="KWZ77262.1"/>
    <property type="molecule type" value="Genomic_DNA"/>
</dbReference>
<comment type="caution">
    <text evidence="1">The sequence shown here is derived from an EMBL/GenBank/DDBJ whole genome shotgun (WGS) entry which is preliminary data.</text>
</comment>
<dbReference type="PROSITE" id="PS51257">
    <property type="entry name" value="PROKAR_LIPOPROTEIN"/>
    <property type="match status" value="1"/>
</dbReference>
<accession>A0A133KCG6</accession>
<organism evidence="1 2">
    <name type="scientific">Heyndrickxia coagulans</name>
    <name type="common">Weizmannia coagulans</name>
    <dbReference type="NCBI Taxonomy" id="1398"/>
    <lineage>
        <taxon>Bacteria</taxon>
        <taxon>Bacillati</taxon>
        <taxon>Bacillota</taxon>
        <taxon>Bacilli</taxon>
        <taxon>Bacillales</taxon>
        <taxon>Bacillaceae</taxon>
        <taxon>Heyndrickxia</taxon>
    </lineage>
</organism>
<gene>
    <name evidence="1" type="ORF">HMPREF3213_03451</name>
</gene>
<dbReference type="AlphaFoldDB" id="A0A133KCG6"/>
<dbReference type="Proteomes" id="UP000070376">
    <property type="component" value="Unassembled WGS sequence"/>
</dbReference>
<evidence type="ECO:0000313" key="1">
    <source>
        <dbReference type="EMBL" id="KWZ77262.1"/>
    </source>
</evidence>
<sequence length="51" mass="5451">MAAISVKTGSGCMQIQLFPNIILSCKPILFIKAEAAIRAAERGANFLKKGE</sequence>
<proteinExistence type="predicted"/>
<reference evidence="2" key="1">
    <citation type="submission" date="2016-01" db="EMBL/GenBank/DDBJ databases">
        <authorList>
            <person name="Mitreva M."/>
            <person name="Pepin K.H."/>
            <person name="Mihindukulasuriya K.A."/>
            <person name="Fulton R."/>
            <person name="Fronick C."/>
            <person name="O'Laughlin M."/>
            <person name="Miner T."/>
            <person name="Herter B."/>
            <person name="Rosa B.A."/>
            <person name="Cordes M."/>
            <person name="Tomlinson C."/>
            <person name="Wollam A."/>
            <person name="Palsikar V.B."/>
            <person name="Mardis E.R."/>
            <person name="Wilson R.K."/>
        </authorList>
    </citation>
    <scope>NUCLEOTIDE SEQUENCE [LARGE SCALE GENOMIC DNA]</scope>
    <source>
        <strain evidence="2">GED7749B</strain>
    </source>
</reference>
<evidence type="ECO:0000313" key="2">
    <source>
        <dbReference type="Proteomes" id="UP000070376"/>
    </source>
</evidence>